<feature type="domain" description="C2H2-type" evidence="12">
    <location>
        <begin position="254"/>
        <end position="281"/>
    </location>
</feature>
<keyword evidence="3" id="KW-0677">Repeat</keyword>
<dbReference type="PROSITE" id="PS51257">
    <property type="entry name" value="PROKAR_LIPOPROTEIN"/>
    <property type="match status" value="1"/>
</dbReference>
<dbReference type="PROSITE" id="PS51915">
    <property type="entry name" value="ZAD"/>
    <property type="match status" value="1"/>
</dbReference>
<feature type="domain" description="ZAD" evidence="13">
    <location>
        <begin position="11"/>
        <end position="85"/>
    </location>
</feature>
<evidence type="ECO:0000256" key="2">
    <source>
        <dbReference type="ARBA" id="ARBA00022723"/>
    </source>
</evidence>
<dbReference type="AlphaFoldDB" id="A0A9Q0S4V3"/>
<evidence type="ECO:0000256" key="3">
    <source>
        <dbReference type="ARBA" id="ARBA00022737"/>
    </source>
</evidence>
<keyword evidence="15" id="KW-1185">Reference proteome</keyword>
<reference evidence="14" key="1">
    <citation type="submission" date="2022-07" db="EMBL/GenBank/DDBJ databases">
        <authorList>
            <person name="Trinca V."/>
            <person name="Uliana J.V.C."/>
            <person name="Torres T.T."/>
            <person name="Ward R.J."/>
            <person name="Monesi N."/>
        </authorList>
    </citation>
    <scope>NUCLEOTIDE SEQUENCE</scope>
    <source>
        <strain evidence="14">HSMRA1968</strain>
        <tissue evidence="14">Whole embryos</tissue>
    </source>
</reference>
<proteinExistence type="predicted"/>
<dbReference type="GO" id="GO:0005634">
    <property type="term" value="C:nucleus"/>
    <property type="evidence" value="ECO:0007669"/>
    <property type="project" value="UniProtKB-SubCell"/>
</dbReference>
<dbReference type="GO" id="GO:0000978">
    <property type="term" value="F:RNA polymerase II cis-regulatory region sequence-specific DNA binding"/>
    <property type="evidence" value="ECO:0007669"/>
    <property type="project" value="TreeGrafter"/>
</dbReference>
<dbReference type="GO" id="GO:0008270">
    <property type="term" value="F:zinc ion binding"/>
    <property type="evidence" value="ECO:0007669"/>
    <property type="project" value="UniProtKB-UniRule"/>
</dbReference>
<dbReference type="FunFam" id="3.30.160.60:FF:000624">
    <property type="entry name" value="zinc finger protein 697"/>
    <property type="match status" value="1"/>
</dbReference>
<evidence type="ECO:0000256" key="9">
    <source>
        <dbReference type="ARBA" id="ARBA00023242"/>
    </source>
</evidence>
<dbReference type="Pfam" id="PF07776">
    <property type="entry name" value="zf-AD"/>
    <property type="match status" value="1"/>
</dbReference>
<dbReference type="SUPFAM" id="SSF57667">
    <property type="entry name" value="beta-beta-alpha zinc fingers"/>
    <property type="match status" value="3"/>
</dbReference>
<accession>A0A9Q0S4V3</accession>
<sequence length="307" mass="35753">MERMKSFHNDQICRLCLSSEGTINIFSQTGTSASCAEKVMFCTRVTIKYTDELPKMICKFCFQQLDVAYQFRVQVINSDYKLRKAIKDLENLNASEIFSNEIIEITLHNPEEKKEIEAHSEKTTNEEKSCNNTDSTVAYDTEGEARIGIIKLGEDLKDNQNLIKNLMCEHCGKKFRKRHQLCVHTRIHTKEKPFLCDVCKKSFVLSHHLKAHLRIHASDPQERKPFKCTYCNKMFSENSSLSRHIKIHENVKLFMCKFCNKKFITLADVRKHLVRHSGLKPYQCKLCDKKYSNPSNLSKHKKKHCAI</sequence>
<feature type="domain" description="C2H2-type" evidence="12">
    <location>
        <begin position="166"/>
        <end position="193"/>
    </location>
</feature>
<feature type="binding site" evidence="11">
    <location>
        <position position="58"/>
    </location>
    <ligand>
        <name>Zn(2+)</name>
        <dbReference type="ChEBI" id="CHEBI:29105"/>
    </ligand>
</feature>
<dbReference type="SUPFAM" id="SSF57716">
    <property type="entry name" value="Glucocorticoid receptor-like (DNA-binding domain)"/>
    <property type="match status" value="1"/>
</dbReference>
<comment type="caution">
    <text evidence="14">The sequence shown here is derived from an EMBL/GenBank/DDBJ whole genome shotgun (WGS) entry which is preliminary data.</text>
</comment>
<feature type="domain" description="C2H2-type" evidence="12">
    <location>
        <begin position="226"/>
        <end position="253"/>
    </location>
</feature>
<dbReference type="Gene3D" id="3.30.160.60">
    <property type="entry name" value="Classic Zinc Finger"/>
    <property type="match status" value="5"/>
</dbReference>
<name>A0A9Q0S4V3_9DIPT</name>
<organism evidence="14 15">
    <name type="scientific">Pseudolycoriella hygida</name>
    <dbReference type="NCBI Taxonomy" id="35572"/>
    <lineage>
        <taxon>Eukaryota</taxon>
        <taxon>Metazoa</taxon>
        <taxon>Ecdysozoa</taxon>
        <taxon>Arthropoda</taxon>
        <taxon>Hexapoda</taxon>
        <taxon>Insecta</taxon>
        <taxon>Pterygota</taxon>
        <taxon>Neoptera</taxon>
        <taxon>Endopterygota</taxon>
        <taxon>Diptera</taxon>
        <taxon>Nematocera</taxon>
        <taxon>Sciaroidea</taxon>
        <taxon>Sciaridae</taxon>
        <taxon>Pseudolycoriella</taxon>
    </lineage>
</organism>
<dbReference type="PROSITE" id="PS00028">
    <property type="entry name" value="ZINC_FINGER_C2H2_1"/>
    <property type="match status" value="5"/>
</dbReference>
<evidence type="ECO:0000313" key="14">
    <source>
        <dbReference type="EMBL" id="KAJ6644038.1"/>
    </source>
</evidence>
<evidence type="ECO:0000256" key="11">
    <source>
        <dbReference type="PROSITE-ProRule" id="PRU01263"/>
    </source>
</evidence>
<feature type="domain" description="C2H2-type" evidence="12">
    <location>
        <begin position="282"/>
        <end position="307"/>
    </location>
</feature>
<evidence type="ECO:0000256" key="1">
    <source>
        <dbReference type="ARBA" id="ARBA00004123"/>
    </source>
</evidence>
<dbReference type="FunFam" id="3.30.160.60:FF:000325">
    <property type="entry name" value="ZFP90 zinc finger protein"/>
    <property type="match status" value="1"/>
</dbReference>
<dbReference type="SMART" id="SM00868">
    <property type="entry name" value="zf-AD"/>
    <property type="match status" value="1"/>
</dbReference>
<evidence type="ECO:0000256" key="8">
    <source>
        <dbReference type="ARBA" id="ARBA00023163"/>
    </source>
</evidence>
<keyword evidence="7" id="KW-0238">DNA-binding</keyword>
<keyword evidence="4 10" id="KW-0863">Zinc-finger</keyword>
<dbReference type="InterPro" id="IPR036236">
    <property type="entry name" value="Znf_C2H2_sf"/>
</dbReference>
<feature type="domain" description="C2H2-type" evidence="12">
    <location>
        <begin position="194"/>
        <end position="221"/>
    </location>
</feature>
<keyword evidence="9" id="KW-0539">Nucleus</keyword>
<evidence type="ECO:0000259" key="12">
    <source>
        <dbReference type="PROSITE" id="PS50157"/>
    </source>
</evidence>
<evidence type="ECO:0000256" key="7">
    <source>
        <dbReference type="ARBA" id="ARBA00023125"/>
    </source>
</evidence>
<evidence type="ECO:0000256" key="10">
    <source>
        <dbReference type="PROSITE-ProRule" id="PRU00042"/>
    </source>
</evidence>
<dbReference type="Gene3D" id="3.40.1800.20">
    <property type="match status" value="1"/>
</dbReference>
<dbReference type="InterPro" id="IPR012934">
    <property type="entry name" value="Znf_AD"/>
</dbReference>
<keyword evidence="2 11" id="KW-0479">Metal-binding</keyword>
<comment type="subcellular location">
    <subcellularLocation>
        <location evidence="1">Nucleus</location>
    </subcellularLocation>
</comment>
<feature type="binding site" evidence="11">
    <location>
        <position position="61"/>
    </location>
    <ligand>
        <name>Zn(2+)</name>
        <dbReference type="ChEBI" id="CHEBI:29105"/>
    </ligand>
</feature>
<evidence type="ECO:0000259" key="13">
    <source>
        <dbReference type="PROSITE" id="PS51915"/>
    </source>
</evidence>
<dbReference type="OrthoDB" id="8117402at2759"/>
<keyword evidence="8" id="KW-0804">Transcription</keyword>
<gene>
    <name evidence="14" type="primary">gl_0</name>
    <name evidence="14" type="ORF">Bhyg_09004</name>
</gene>
<evidence type="ECO:0000256" key="5">
    <source>
        <dbReference type="ARBA" id="ARBA00022833"/>
    </source>
</evidence>
<dbReference type="PANTHER" id="PTHR23235">
    <property type="entry name" value="KRUEPPEL-LIKE TRANSCRIPTION FACTOR"/>
    <property type="match status" value="1"/>
</dbReference>
<dbReference type="Proteomes" id="UP001151699">
    <property type="component" value="Chromosome B"/>
</dbReference>
<evidence type="ECO:0000256" key="4">
    <source>
        <dbReference type="ARBA" id="ARBA00022771"/>
    </source>
</evidence>
<evidence type="ECO:0000313" key="15">
    <source>
        <dbReference type="Proteomes" id="UP001151699"/>
    </source>
</evidence>
<feature type="binding site" evidence="11">
    <location>
        <position position="16"/>
    </location>
    <ligand>
        <name>Zn(2+)</name>
        <dbReference type="ChEBI" id="CHEBI:29105"/>
    </ligand>
</feature>
<dbReference type="PROSITE" id="PS50157">
    <property type="entry name" value="ZINC_FINGER_C2H2_2"/>
    <property type="match status" value="5"/>
</dbReference>
<dbReference type="EMBL" id="WJQU01000002">
    <property type="protein sequence ID" value="KAJ6644038.1"/>
    <property type="molecule type" value="Genomic_DNA"/>
</dbReference>
<dbReference type="Pfam" id="PF00096">
    <property type="entry name" value="zf-C2H2"/>
    <property type="match status" value="5"/>
</dbReference>
<dbReference type="GO" id="GO:0000981">
    <property type="term" value="F:DNA-binding transcription factor activity, RNA polymerase II-specific"/>
    <property type="evidence" value="ECO:0007669"/>
    <property type="project" value="TreeGrafter"/>
</dbReference>
<dbReference type="SMART" id="SM00355">
    <property type="entry name" value="ZnF_C2H2"/>
    <property type="match status" value="5"/>
</dbReference>
<dbReference type="PANTHER" id="PTHR23235:SF120">
    <property type="entry name" value="KRUPPEL-LIKE FACTOR 15"/>
    <property type="match status" value="1"/>
</dbReference>
<keyword evidence="5 11" id="KW-0862">Zinc</keyword>
<evidence type="ECO:0000256" key="6">
    <source>
        <dbReference type="ARBA" id="ARBA00023015"/>
    </source>
</evidence>
<protein>
    <submittedName>
        <fullName evidence="14">Protein glass</fullName>
    </submittedName>
</protein>
<keyword evidence="6" id="KW-0805">Transcription regulation</keyword>
<dbReference type="InterPro" id="IPR013087">
    <property type="entry name" value="Znf_C2H2_type"/>
</dbReference>
<feature type="binding site" evidence="11">
    <location>
        <position position="13"/>
    </location>
    <ligand>
        <name>Zn(2+)</name>
        <dbReference type="ChEBI" id="CHEBI:29105"/>
    </ligand>
</feature>